<organism evidence="7 8">
    <name type="scientific">Canariomyces notabilis</name>
    <dbReference type="NCBI Taxonomy" id="2074819"/>
    <lineage>
        <taxon>Eukaryota</taxon>
        <taxon>Fungi</taxon>
        <taxon>Dikarya</taxon>
        <taxon>Ascomycota</taxon>
        <taxon>Pezizomycotina</taxon>
        <taxon>Sordariomycetes</taxon>
        <taxon>Sordariomycetidae</taxon>
        <taxon>Sordariales</taxon>
        <taxon>Chaetomiaceae</taxon>
        <taxon>Canariomyces</taxon>
    </lineage>
</organism>
<gene>
    <name evidence="7" type="ORF">N656DRAFT_263335</name>
</gene>
<dbReference type="GO" id="GO:0015179">
    <property type="term" value="F:L-amino acid transmembrane transporter activity"/>
    <property type="evidence" value="ECO:0007669"/>
    <property type="project" value="TreeGrafter"/>
</dbReference>
<dbReference type="FunFam" id="1.20.1740.10:FF:000042">
    <property type="entry name" value="Similar to amino acid transporter"/>
    <property type="match status" value="1"/>
</dbReference>
<evidence type="ECO:0000313" key="8">
    <source>
        <dbReference type="Proteomes" id="UP001302812"/>
    </source>
</evidence>
<feature type="transmembrane region" description="Helical" evidence="6">
    <location>
        <begin position="79"/>
        <end position="99"/>
    </location>
</feature>
<dbReference type="InterPro" id="IPR050598">
    <property type="entry name" value="AminoAcid_Transporter"/>
</dbReference>
<evidence type="ECO:0000256" key="3">
    <source>
        <dbReference type="ARBA" id="ARBA00022989"/>
    </source>
</evidence>
<dbReference type="GeneID" id="89933170"/>
<dbReference type="PANTHER" id="PTHR11785:SF402">
    <property type="entry name" value="AMINO ACID TRANSPORTER (EUROFUNG)"/>
    <property type="match status" value="1"/>
</dbReference>
<accession>A0AAN6TLH3</accession>
<dbReference type="PANTHER" id="PTHR11785">
    <property type="entry name" value="AMINO ACID TRANSPORTER"/>
    <property type="match status" value="1"/>
</dbReference>
<feature type="region of interest" description="Disordered" evidence="5">
    <location>
        <begin position="21"/>
        <end position="58"/>
    </location>
</feature>
<keyword evidence="4 6" id="KW-0472">Membrane</keyword>
<feature type="compositionally biased region" description="Basic and acidic residues" evidence="5">
    <location>
        <begin position="37"/>
        <end position="55"/>
    </location>
</feature>
<evidence type="ECO:0000256" key="4">
    <source>
        <dbReference type="ARBA" id="ARBA00023136"/>
    </source>
</evidence>
<evidence type="ECO:0000256" key="1">
    <source>
        <dbReference type="ARBA" id="ARBA00004141"/>
    </source>
</evidence>
<feature type="transmembrane region" description="Helical" evidence="6">
    <location>
        <begin position="501"/>
        <end position="521"/>
    </location>
</feature>
<feature type="transmembrane region" description="Helical" evidence="6">
    <location>
        <begin position="368"/>
        <end position="390"/>
    </location>
</feature>
<dbReference type="InterPro" id="IPR002293">
    <property type="entry name" value="AA/rel_permease1"/>
</dbReference>
<feature type="transmembrane region" description="Helical" evidence="6">
    <location>
        <begin position="441"/>
        <end position="459"/>
    </location>
</feature>
<evidence type="ECO:0000256" key="5">
    <source>
        <dbReference type="SAM" id="MobiDB-lite"/>
    </source>
</evidence>
<dbReference type="Proteomes" id="UP001302812">
    <property type="component" value="Unassembled WGS sequence"/>
</dbReference>
<feature type="transmembrane region" description="Helical" evidence="6">
    <location>
        <begin position="325"/>
        <end position="348"/>
    </location>
</feature>
<dbReference type="Pfam" id="PF13520">
    <property type="entry name" value="AA_permease_2"/>
    <property type="match status" value="1"/>
</dbReference>
<keyword evidence="3 6" id="KW-1133">Transmembrane helix</keyword>
<keyword evidence="2 6" id="KW-0812">Transmembrane</keyword>
<evidence type="ECO:0000256" key="2">
    <source>
        <dbReference type="ARBA" id="ARBA00022692"/>
    </source>
</evidence>
<protein>
    <submittedName>
        <fullName evidence="7">Amino acid transporter</fullName>
    </submittedName>
</protein>
<feature type="transmembrane region" description="Helical" evidence="6">
    <location>
        <begin position="283"/>
        <end position="304"/>
    </location>
</feature>
<dbReference type="GO" id="GO:0016020">
    <property type="term" value="C:membrane"/>
    <property type="evidence" value="ECO:0007669"/>
    <property type="project" value="UniProtKB-SubCell"/>
</dbReference>
<dbReference type="EMBL" id="MU853333">
    <property type="protein sequence ID" value="KAK4116638.1"/>
    <property type="molecule type" value="Genomic_DNA"/>
</dbReference>
<dbReference type="Gene3D" id="1.20.1740.10">
    <property type="entry name" value="Amino acid/polyamine transporter I"/>
    <property type="match status" value="1"/>
</dbReference>
<keyword evidence="8" id="KW-1185">Reference proteome</keyword>
<feature type="transmembrane region" description="Helical" evidence="6">
    <location>
        <begin position="197"/>
        <end position="213"/>
    </location>
</feature>
<feature type="transmembrane region" description="Helical" evidence="6">
    <location>
        <begin position="151"/>
        <end position="177"/>
    </location>
</feature>
<proteinExistence type="predicted"/>
<reference evidence="7" key="1">
    <citation type="journal article" date="2023" name="Mol. Phylogenet. Evol.">
        <title>Genome-scale phylogeny and comparative genomics of the fungal order Sordariales.</title>
        <authorList>
            <person name="Hensen N."/>
            <person name="Bonometti L."/>
            <person name="Westerberg I."/>
            <person name="Brannstrom I.O."/>
            <person name="Guillou S."/>
            <person name="Cros-Aarteil S."/>
            <person name="Calhoun S."/>
            <person name="Haridas S."/>
            <person name="Kuo A."/>
            <person name="Mondo S."/>
            <person name="Pangilinan J."/>
            <person name="Riley R."/>
            <person name="LaButti K."/>
            <person name="Andreopoulos B."/>
            <person name="Lipzen A."/>
            <person name="Chen C."/>
            <person name="Yan M."/>
            <person name="Daum C."/>
            <person name="Ng V."/>
            <person name="Clum A."/>
            <person name="Steindorff A."/>
            <person name="Ohm R.A."/>
            <person name="Martin F."/>
            <person name="Silar P."/>
            <person name="Natvig D.O."/>
            <person name="Lalanne C."/>
            <person name="Gautier V."/>
            <person name="Ament-Velasquez S.L."/>
            <person name="Kruys A."/>
            <person name="Hutchinson M.I."/>
            <person name="Powell A.J."/>
            <person name="Barry K."/>
            <person name="Miller A.N."/>
            <person name="Grigoriev I.V."/>
            <person name="Debuchy R."/>
            <person name="Gladieux P."/>
            <person name="Hiltunen Thoren M."/>
            <person name="Johannesson H."/>
        </authorList>
    </citation>
    <scope>NUCLEOTIDE SEQUENCE</scope>
    <source>
        <strain evidence="7">CBS 508.74</strain>
    </source>
</reference>
<comment type="caution">
    <text evidence="7">The sequence shown here is derived from an EMBL/GenBank/DDBJ whole genome shotgun (WGS) entry which is preliminary data.</text>
</comment>
<dbReference type="AlphaFoldDB" id="A0AAN6TLH3"/>
<comment type="subcellular location">
    <subcellularLocation>
        <location evidence="1">Membrane</location>
        <topology evidence="1">Multi-pass membrane protein</topology>
    </subcellularLocation>
</comment>
<feature type="transmembrane region" description="Helical" evidence="6">
    <location>
        <begin position="225"/>
        <end position="248"/>
    </location>
</feature>
<reference evidence="7" key="2">
    <citation type="submission" date="2023-05" db="EMBL/GenBank/DDBJ databases">
        <authorList>
            <consortium name="Lawrence Berkeley National Laboratory"/>
            <person name="Steindorff A."/>
            <person name="Hensen N."/>
            <person name="Bonometti L."/>
            <person name="Westerberg I."/>
            <person name="Brannstrom I.O."/>
            <person name="Guillou S."/>
            <person name="Cros-Aarteil S."/>
            <person name="Calhoun S."/>
            <person name="Haridas S."/>
            <person name="Kuo A."/>
            <person name="Mondo S."/>
            <person name="Pangilinan J."/>
            <person name="Riley R."/>
            <person name="Labutti K."/>
            <person name="Andreopoulos B."/>
            <person name="Lipzen A."/>
            <person name="Chen C."/>
            <person name="Yanf M."/>
            <person name="Daum C."/>
            <person name="Ng V."/>
            <person name="Clum A."/>
            <person name="Ohm R."/>
            <person name="Martin F."/>
            <person name="Silar P."/>
            <person name="Natvig D."/>
            <person name="Lalanne C."/>
            <person name="Gautier V."/>
            <person name="Ament-Velasquez S.L."/>
            <person name="Kruys A."/>
            <person name="Hutchinson M.I."/>
            <person name="Powell A.J."/>
            <person name="Barry K."/>
            <person name="Miller A.N."/>
            <person name="Grigoriev I.V."/>
            <person name="Debuchy R."/>
            <person name="Gladieux P."/>
            <person name="Thoren M.H."/>
            <person name="Johannesson H."/>
        </authorList>
    </citation>
    <scope>NUCLEOTIDE SEQUENCE</scope>
    <source>
        <strain evidence="7">CBS 508.74</strain>
    </source>
</reference>
<dbReference type="PIRSF" id="PIRSF006060">
    <property type="entry name" value="AA_transporter"/>
    <property type="match status" value="1"/>
</dbReference>
<dbReference type="RefSeq" id="XP_064674208.1">
    <property type="nucleotide sequence ID" value="XM_064809047.1"/>
</dbReference>
<evidence type="ECO:0000256" key="6">
    <source>
        <dbReference type="SAM" id="Phobius"/>
    </source>
</evidence>
<feature type="transmembrane region" description="Helical" evidence="6">
    <location>
        <begin position="111"/>
        <end position="130"/>
    </location>
</feature>
<feature type="transmembrane region" description="Helical" evidence="6">
    <location>
        <begin position="471"/>
        <end position="489"/>
    </location>
</feature>
<feature type="transmembrane region" description="Helical" evidence="6">
    <location>
        <begin position="527"/>
        <end position="543"/>
    </location>
</feature>
<evidence type="ECO:0000313" key="7">
    <source>
        <dbReference type="EMBL" id="KAK4116638.1"/>
    </source>
</evidence>
<name>A0AAN6TLH3_9PEZI</name>
<sequence>MAADRNGQYAAATVVDATAAEAERRPLLPGGTTGEQLSREEYQAASEGGHRAGQRDDEESIKLGAGAGTFTRNLGAVEAFAIVISIVIGSGVFTSPGSIDTNVPSPGAALLVWFVGGVLAWTGASTMAELGTAIPGEGGVQPYLKYMFGDVFGFLAAWTWVVAVMPATLAILSIVFIESIYSAAGVTGQGDKIEHKLLSVLVLTCIGMANSISTKASTRLNSFFVVSKFVTIAAIVLAGVVVIALQLADTDRVIGGGDWSRKPWFGYRESVNPDGSITHWDGMGQWVILGHLSAALYAALWAYSGWDKAIYVSAELSAPARQLPLAINTSIPTIILCFITANAAYYILLPWDVVSTTDSVAVTAITRLLGQAFGIVAAVLICLVVAGSLLGNSFVAGRMAVAAANQNWLPSPLSVLGRVGYQPDRGLPVSLDAQETSGSDAPINAIILSTILSAVYILLGNFRALLTFNGLGEYTFFFLTVLGAIVLRYREPELERPYKPSVLIPIIFALVSGFVVVRGAVFAPQQTFVLAGLWVLGLAFYRIRMRYQRRALD</sequence>